<sequence>MEPNQSGSWWSGYNNIQSVWKLVEEKPSPSSARTRIQPNTKTIEAVSFTFSKSGQFGGLDMGSRIDDQLNSGVHHLAEEEAEAAGGLMRLFRLLEMMVMGWKQVEREVAIERKKKRRR</sequence>
<comment type="caution">
    <text evidence="1">The sequence shown here is derived from an EMBL/GenBank/DDBJ whole genome shotgun (WGS) entry which is preliminary data.</text>
</comment>
<reference evidence="2" key="1">
    <citation type="journal article" date="2022" name="Mol. Ecol. Resour.">
        <title>The genomes of chicory, endive, great burdock and yacon provide insights into Asteraceae palaeo-polyploidization history and plant inulin production.</title>
        <authorList>
            <person name="Fan W."/>
            <person name="Wang S."/>
            <person name="Wang H."/>
            <person name="Wang A."/>
            <person name="Jiang F."/>
            <person name="Liu H."/>
            <person name="Zhao H."/>
            <person name="Xu D."/>
            <person name="Zhang Y."/>
        </authorList>
    </citation>
    <scope>NUCLEOTIDE SEQUENCE [LARGE SCALE GENOMIC DNA]</scope>
    <source>
        <strain evidence="2">cv. Niubang</strain>
    </source>
</reference>
<evidence type="ECO:0000313" key="1">
    <source>
        <dbReference type="EMBL" id="KAI3681774.1"/>
    </source>
</evidence>
<dbReference type="Proteomes" id="UP001055879">
    <property type="component" value="Linkage Group LG13"/>
</dbReference>
<name>A0ACB8YAQ2_ARCLA</name>
<dbReference type="EMBL" id="CM042059">
    <property type="protein sequence ID" value="KAI3681774.1"/>
    <property type="molecule type" value="Genomic_DNA"/>
</dbReference>
<evidence type="ECO:0000313" key="2">
    <source>
        <dbReference type="Proteomes" id="UP001055879"/>
    </source>
</evidence>
<keyword evidence="2" id="KW-1185">Reference proteome</keyword>
<accession>A0ACB8YAQ2</accession>
<organism evidence="1 2">
    <name type="scientific">Arctium lappa</name>
    <name type="common">Greater burdock</name>
    <name type="synonym">Lappa major</name>
    <dbReference type="NCBI Taxonomy" id="4217"/>
    <lineage>
        <taxon>Eukaryota</taxon>
        <taxon>Viridiplantae</taxon>
        <taxon>Streptophyta</taxon>
        <taxon>Embryophyta</taxon>
        <taxon>Tracheophyta</taxon>
        <taxon>Spermatophyta</taxon>
        <taxon>Magnoliopsida</taxon>
        <taxon>eudicotyledons</taxon>
        <taxon>Gunneridae</taxon>
        <taxon>Pentapetalae</taxon>
        <taxon>asterids</taxon>
        <taxon>campanulids</taxon>
        <taxon>Asterales</taxon>
        <taxon>Asteraceae</taxon>
        <taxon>Carduoideae</taxon>
        <taxon>Cardueae</taxon>
        <taxon>Arctiinae</taxon>
        <taxon>Arctium</taxon>
    </lineage>
</organism>
<proteinExistence type="predicted"/>
<protein>
    <submittedName>
        <fullName evidence="1">Uncharacterized protein</fullName>
    </submittedName>
</protein>
<gene>
    <name evidence="1" type="ORF">L6452_36578</name>
</gene>
<reference evidence="1 2" key="2">
    <citation type="journal article" date="2022" name="Mol. Ecol. Resour.">
        <title>The genomes of chicory, endive, great burdock and yacon provide insights into Asteraceae paleo-polyploidization history and plant inulin production.</title>
        <authorList>
            <person name="Fan W."/>
            <person name="Wang S."/>
            <person name="Wang H."/>
            <person name="Wang A."/>
            <person name="Jiang F."/>
            <person name="Liu H."/>
            <person name="Zhao H."/>
            <person name="Xu D."/>
            <person name="Zhang Y."/>
        </authorList>
    </citation>
    <scope>NUCLEOTIDE SEQUENCE [LARGE SCALE GENOMIC DNA]</scope>
    <source>
        <strain evidence="2">cv. Niubang</strain>
    </source>
</reference>